<feature type="active site" evidence="11">
    <location>
        <position position="106"/>
    </location>
</feature>
<dbReference type="GO" id="GO:0009003">
    <property type="term" value="F:signal peptidase activity"/>
    <property type="evidence" value="ECO:0007669"/>
    <property type="project" value="UniProtKB-EC"/>
</dbReference>
<dbReference type="PANTHER" id="PTHR43390">
    <property type="entry name" value="SIGNAL PEPTIDASE I"/>
    <property type="match status" value="1"/>
</dbReference>
<dbReference type="PRINTS" id="PR00727">
    <property type="entry name" value="LEADERPTASE"/>
</dbReference>
<feature type="active site" evidence="11">
    <location>
        <position position="58"/>
    </location>
</feature>
<accession>A0AAD8HQ03</accession>
<evidence type="ECO:0000256" key="11">
    <source>
        <dbReference type="PIRSR" id="PIRSR600223-1"/>
    </source>
</evidence>
<dbReference type="EMBL" id="JAUIZM010000008">
    <property type="protein sequence ID" value="KAK1371166.1"/>
    <property type="molecule type" value="Genomic_DNA"/>
</dbReference>
<feature type="domain" description="Peptidase S26" evidence="12">
    <location>
        <begin position="36"/>
        <end position="186"/>
    </location>
</feature>
<keyword evidence="9" id="KW-0809">Transit peptide</keyword>
<dbReference type="GO" id="GO:0009535">
    <property type="term" value="C:chloroplast thylakoid membrane"/>
    <property type="evidence" value="ECO:0007669"/>
    <property type="project" value="TreeGrafter"/>
</dbReference>
<keyword evidence="8" id="KW-0378">Hydrolase</keyword>
<sequence length="191" mass="22126">MSFLRPSALYQVLITFNSLKWMPCMFFGFPNFQGIIRLVIMFLLWSTLTEMCHISSSSMSPTLRLGDRIFVEKVSYFFRRPALHDIVTFRAPLDQPGFREGDILIKRIVARAGDLVEVHGGQLYVNMLAKNEEFVTEKPRYAIQPTYVPRGHVYVLGDNRENSCDSHIWGPLPIKNIVGRYAMCFYRRPVI</sequence>
<dbReference type="Gene3D" id="2.10.109.10">
    <property type="entry name" value="Umud Fragment, subunit A"/>
    <property type="match status" value="1"/>
</dbReference>
<dbReference type="InterPro" id="IPR019533">
    <property type="entry name" value="Peptidase_S26"/>
</dbReference>
<dbReference type="PANTHER" id="PTHR43390:SF10">
    <property type="entry name" value="PEPTIDASE S26 DOMAIN-CONTAINING PROTEIN"/>
    <property type="match status" value="1"/>
</dbReference>
<comment type="subcellular location">
    <subcellularLocation>
        <location evidence="3">Membrane</location>
    </subcellularLocation>
    <subcellularLocation>
        <location evidence="2">Plastid</location>
        <location evidence="2">Chloroplast</location>
    </subcellularLocation>
</comment>
<dbReference type="NCBIfam" id="TIGR02227">
    <property type="entry name" value="sigpep_I_bact"/>
    <property type="match status" value="1"/>
</dbReference>
<reference evidence="13" key="2">
    <citation type="submission" date="2023-05" db="EMBL/GenBank/DDBJ databases">
        <authorList>
            <person name="Schelkunov M.I."/>
        </authorList>
    </citation>
    <scope>NUCLEOTIDE SEQUENCE</scope>
    <source>
        <strain evidence="13">Hsosn_3</strain>
        <tissue evidence="13">Leaf</tissue>
    </source>
</reference>
<comment type="caution">
    <text evidence="13">The sequence shown here is derived from an EMBL/GenBank/DDBJ whole genome shotgun (WGS) entry which is preliminary data.</text>
</comment>
<evidence type="ECO:0000256" key="6">
    <source>
        <dbReference type="ARBA" id="ARBA00022528"/>
    </source>
</evidence>
<evidence type="ECO:0000256" key="4">
    <source>
        <dbReference type="ARBA" id="ARBA00009370"/>
    </source>
</evidence>
<protein>
    <recommendedName>
        <fullName evidence="5">signal peptidase I</fullName>
        <ecNumber evidence="5">3.4.21.89</ecNumber>
    </recommendedName>
</protein>
<keyword evidence="14" id="KW-1185">Reference proteome</keyword>
<dbReference type="InterPro" id="IPR000223">
    <property type="entry name" value="Pept_S26A_signal_pept_1"/>
</dbReference>
<comment type="similarity">
    <text evidence="4">Belongs to the peptidase S26 family.</text>
</comment>
<dbReference type="GO" id="GO:0010027">
    <property type="term" value="P:thylakoid membrane organization"/>
    <property type="evidence" value="ECO:0007669"/>
    <property type="project" value="TreeGrafter"/>
</dbReference>
<evidence type="ECO:0000256" key="1">
    <source>
        <dbReference type="ARBA" id="ARBA00000677"/>
    </source>
</evidence>
<comment type="catalytic activity">
    <reaction evidence="1">
        <text>Cleavage of hydrophobic, N-terminal signal or leader sequences from secreted and periplasmic proteins.</text>
        <dbReference type="EC" id="3.4.21.89"/>
    </reaction>
</comment>
<evidence type="ECO:0000256" key="5">
    <source>
        <dbReference type="ARBA" id="ARBA00013208"/>
    </source>
</evidence>
<dbReference type="FunFam" id="2.10.109.10:FF:000012">
    <property type="entry name" value="Peptidase/ serine-type peptidase"/>
    <property type="match status" value="1"/>
</dbReference>
<evidence type="ECO:0000256" key="9">
    <source>
        <dbReference type="ARBA" id="ARBA00022946"/>
    </source>
</evidence>
<keyword evidence="6" id="KW-0150">Chloroplast</keyword>
<evidence type="ECO:0000256" key="2">
    <source>
        <dbReference type="ARBA" id="ARBA00004229"/>
    </source>
</evidence>
<dbReference type="CDD" id="cd06530">
    <property type="entry name" value="S26_SPase_I"/>
    <property type="match status" value="1"/>
</dbReference>
<name>A0AAD8HQ03_9APIA</name>
<dbReference type="GO" id="GO:0006465">
    <property type="term" value="P:signal peptide processing"/>
    <property type="evidence" value="ECO:0007669"/>
    <property type="project" value="InterPro"/>
</dbReference>
<evidence type="ECO:0000313" key="13">
    <source>
        <dbReference type="EMBL" id="KAK1371166.1"/>
    </source>
</evidence>
<reference evidence="13" key="1">
    <citation type="submission" date="2023-02" db="EMBL/GenBank/DDBJ databases">
        <title>Genome of toxic invasive species Heracleum sosnowskyi carries increased number of genes despite the absence of recent whole-genome duplications.</title>
        <authorList>
            <person name="Schelkunov M."/>
            <person name="Shtratnikova V."/>
            <person name="Makarenko M."/>
            <person name="Klepikova A."/>
            <person name="Omelchenko D."/>
            <person name="Novikova G."/>
            <person name="Obukhova E."/>
            <person name="Bogdanov V."/>
            <person name="Penin A."/>
            <person name="Logacheva M."/>
        </authorList>
    </citation>
    <scope>NUCLEOTIDE SEQUENCE</scope>
    <source>
        <strain evidence="13">Hsosn_3</strain>
        <tissue evidence="13">Leaf</tissue>
    </source>
</reference>
<evidence type="ECO:0000256" key="3">
    <source>
        <dbReference type="ARBA" id="ARBA00004370"/>
    </source>
</evidence>
<dbReference type="AlphaFoldDB" id="A0AAD8HQ03"/>
<organism evidence="13 14">
    <name type="scientific">Heracleum sosnowskyi</name>
    <dbReference type="NCBI Taxonomy" id="360622"/>
    <lineage>
        <taxon>Eukaryota</taxon>
        <taxon>Viridiplantae</taxon>
        <taxon>Streptophyta</taxon>
        <taxon>Embryophyta</taxon>
        <taxon>Tracheophyta</taxon>
        <taxon>Spermatophyta</taxon>
        <taxon>Magnoliopsida</taxon>
        <taxon>eudicotyledons</taxon>
        <taxon>Gunneridae</taxon>
        <taxon>Pentapetalae</taxon>
        <taxon>asterids</taxon>
        <taxon>campanulids</taxon>
        <taxon>Apiales</taxon>
        <taxon>Apiaceae</taxon>
        <taxon>Apioideae</taxon>
        <taxon>apioid superclade</taxon>
        <taxon>Tordylieae</taxon>
        <taxon>Tordyliinae</taxon>
        <taxon>Heracleum</taxon>
    </lineage>
</organism>
<dbReference type="InterPro" id="IPR019758">
    <property type="entry name" value="Pept_S26A_signal_pept_1_CS"/>
</dbReference>
<proteinExistence type="inferred from homology"/>
<dbReference type="InterPro" id="IPR036286">
    <property type="entry name" value="LexA/Signal_pep-like_sf"/>
</dbReference>
<dbReference type="EC" id="3.4.21.89" evidence="5"/>
<gene>
    <name evidence="13" type="ORF">POM88_037258</name>
</gene>
<evidence type="ECO:0000256" key="10">
    <source>
        <dbReference type="ARBA" id="ARBA00023136"/>
    </source>
</evidence>
<dbReference type="Proteomes" id="UP001237642">
    <property type="component" value="Unassembled WGS sequence"/>
</dbReference>
<dbReference type="SUPFAM" id="SSF51306">
    <property type="entry name" value="LexA/Signal peptidase"/>
    <property type="match status" value="1"/>
</dbReference>
<keyword evidence="10" id="KW-0472">Membrane</keyword>
<evidence type="ECO:0000256" key="8">
    <source>
        <dbReference type="ARBA" id="ARBA00022801"/>
    </source>
</evidence>
<dbReference type="GO" id="GO:0004252">
    <property type="term" value="F:serine-type endopeptidase activity"/>
    <property type="evidence" value="ECO:0007669"/>
    <property type="project" value="InterPro"/>
</dbReference>
<evidence type="ECO:0000313" key="14">
    <source>
        <dbReference type="Proteomes" id="UP001237642"/>
    </source>
</evidence>
<dbReference type="Pfam" id="PF10502">
    <property type="entry name" value="Peptidase_S26"/>
    <property type="match status" value="1"/>
</dbReference>
<evidence type="ECO:0000259" key="12">
    <source>
        <dbReference type="Pfam" id="PF10502"/>
    </source>
</evidence>
<evidence type="ECO:0000256" key="7">
    <source>
        <dbReference type="ARBA" id="ARBA00022640"/>
    </source>
</evidence>
<dbReference type="PROSITE" id="PS00761">
    <property type="entry name" value="SPASE_I_3"/>
    <property type="match status" value="1"/>
</dbReference>
<keyword evidence="7" id="KW-0934">Plastid</keyword>